<sequence>MATGSAYPTVLCRKARLVSYLPGLHVLVHRVAGARAFSAAGSSGSDEPHVAITPSDMGLRTVWPDESMGPFGPQDQRFQLPGNVGFDCHLEGLAKQEKNLTHKMVPDVLSAPSSSERHEFILAQFIGDFFEKDDPDSSQSVSRAEQYFDNVSVECAIQSCPELLQKDFQSMFPEAPSSGMMVVTVTQKTQNDMTSWCAEVEQEREQMLDKFIDGAKEICYALQREGFWADFIDPSSGLAFFGSYTNNTLFETDDRYHHLGFQIEDLGCCRVIRHTLWGTHVFVGTIFTNAPPSSLIMKKLQAAEHKLRDTGLPLYYVKTCLDCLVMVSILTQSFKNIIN</sequence>
<accession>A0AAJ8BA67</accession>
<gene>
    <name evidence="2" type="primary">LOC108897163</name>
</gene>
<dbReference type="InterPro" id="IPR019362">
    <property type="entry name" value="MMADHC"/>
</dbReference>
<dbReference type="GeneID" id="108897163"/>
<dbReference type="AlphaFoldDB" id="A0AAJ8BA67"/>
<organism evidence="1 2">
    <name type="scientific">Lates calcarifer</name>
    <name type="common">Barramundi</name>
    <name type="synonym">Holocentrus calcarifer</name>
    <dbReference type="NCBI Taxonomy" id="8187"/>
    <lineage>
        <taxon>Eukaryota</taxon>
        <taxon>Metazoa</taxon>
        <taxon>Chordata</taxon>
        <taxon>Craniata</taxon>
        <taxon>Vertebrata</taxon>
        <taxon>Euteleostomi</taxon>
        <taxon>Actinopterygii</taxon>
        <taxon>Neopterygii</taxon>
        <taxon>Teleostei</taxon>
        <taxon>Neoteleostei</taxon>
        <taxon>Acanthomorphata</taxon>
        <taxon>Carangaria</taxon>
        <taxon>Carangaria incertae sedis</taxon>
        <taxon>Centropomidae</taxon>
        <taxon>Lates</taxon>
    </lineage>
</organism>
<evidence type="ECO:0000313" key="2">
    <source>
        <dbReference type="RefSeq" id="XP_050928566.1"/>
    </source>
</evidence>
<proteinExistence type="predicted"/>
<dbReference type="PANTHER" id="PTHR13192">
    <property type="entry name" value="MY011 PROTEIN"/>
    <property type="match status" value="1"/>
</dbReference>
<dbReference type="GO" id="GO:0005739">
    <property type="term" value="C:mitochondrion"/>
    <property type="evidence" value="ECO:0007669"/>
    <property type="project" value="TreeGrafter"/>
</dbReference>
<dbReference type="PANTHER" id="PTHR13192:SF3">
    <property type="entry name" value="COBALAMIN TRAFFICKING PROTEIN CBLD"/>
    <property type="match status" value="1"/>
</dbReference>
<dbReference type="Pfam" id="PF10229">
    <property type="entry name" value="MMADHC"/>
    <property type="match status" value="1"/>
</dbReference>
<reference evidence="2" key="1">
    <citation type="submission" date="2025-08" db="UniProtKB">
        <authorList>
            <consortium name="RefSeq"/>
        </authorList>
    </citation>
    <scope>IDENTIFICATION</scope>
    <source>
        <tissue evidence="2">Brain</tissue>
    </source>
</reference>
<dbReference type="Proteomes" id="UP000694890">
    <property type="component" value="Linkage group LG1"/>
</dbReference>
<dbReference type="RefSeq" id="XP_050928566.1">
    <property type="nucleotide sequence ID" value="XM_051072609.1"/>
</dbReference>
<protein>
    <submittedName>
        <fullName evidence="2">Cobalamin trafficking protein CblD isoform X1</fullName>
    </submittedName>
</protein>
<name>A0AAJ8BA67_LATCA</name>
<dbReference type="GO" id="GO:0009235">
    <property type="term" value="P:cobalamin metabolic process"/>
    <property type="evidence" value="ECO:0007669"/>
    <property type="project" value="InterPro"/>
</dbReference>
<evidence type="ECO:0000313" key="1">
    <source>
        <dbReference type="Proteomes" id="UP000694890"/>
    </source>
</evidence>